<sequence>MKEKITETVREIIDNEVKTPSVGYFWKGLALFLFGVIIGFTFAPIKKGIKIGCNNGNNCKDSGKFLDGSKLFTKKDDAEDEEDTNCGNFCAD</sequence>
<evidence type="ECO:0000313" key="2">
    <source>
        <dbReference type="EMBL" id="SEL18776.1"/>
    </source>
</evidence>
<keyword evidence="1" id="KW-1133">Transmembrane helix</keyword>
<protein>
    <recommendedName>
        <fullName evidence="4">Transmembrane protein</fullName>
    </recommendedName>
</protein>
<name>A0A1H7N577_RUMAL</name>
<dbReference type="Proteomes" id="UP000186015">
    <property type="component" value="Unassembled WGS sequence"/>
</dbReference>
<gene>
    <name evidence="2" type="ORF">SAMN05216469_1144</name>
</gene>
<reference evidence="2 3" key="1">
    <citation type="submission" date="2016-10" db="EMBL/GenBank/DDBJ databases">
        <authorList>
            <person name="de Groot N.N."/>
        </authorList>
    </citation>
    <scope>NUCLEOTIDE SEQUENCE [LARGE SCALE GENOMIC DNA]</scope>
    <source>
        <strain evidence="2 3">KH2T6</strain>
    </source>
</reference>
<keyword evidence="1" id="KW-0812">Transmembrane</keyword>
<proteinExistence type="predicted"/>
<dbReference type="AlphaFoldDB" id="A0A1H7N577"/>
<keyword evidence="1" id="KW-0472">Membrane</keyword>
<organism evidence="2 3">
    <name type="scientific">Ruminococcus albus</name>
    <dbReference type="NCBI Taxonomy" id="1264"/>
    <lineage>
        <taxon>Bacteria</taxon>
        <taxon>Bacillati</taxon>
        <taxon>Bacillota</taxon>
        <taxon>Clostridia</taxon>
        <taxon>Eubacteriales</taxon>
        <taxon>Oscillospiraceae</taxon>
        <taxon>Ruminococcus</taxon>
    </lineage>
</organism>
<feature type="transmembrane region" description="Helical" evidence="1">
    <location>
        <begin position="24"/>
        <end position="45"/>
    </location>
</feature>
<accession>A0A1H7N577</accession>
<evidence type="ECO:0000313" key="3">
    <source>
        <dbReference type="Proteomes" id="UP000186015"/>
    </source>
</evidence>
<evidence type="ECO:0000256" key="1">
    <source>
        <dbReference type="SAM" id="Phobius"/>
    </source>
</evidence>
<dbReference type="EMBL" id="FOAT01000014">
    <property type="protein sequence ID" value="SEL18776.1"/>
    <property type="molecule type" value="Genomic_DNA"/>
</dbReference>
<evidence type="ECO:0008006" key="4">
    <source>
        <dbReference type="Google" id="ProtNLM"/>
    </source>
</evidence>
<dbReference type="OrthoDB" id="1822881at2"/>
<dbReference type="RefSeq" id="WP_074834699.1">
    <property type="nucleotide sequence ID" value="NZ_FOAT01000014.1"/>
</dbReference>